<proteinExistence type="predicted"/>
<reference evidence="1 2" key="1">
    <citation type="submission" date="2018-06" db="EMBL/GenBank/DDBJ databases">
        <title>Three novel Pseudomonas species isolated from symptomatic oak.</title>
        <authorList>
            <person name="Bueno-Gonzalez V."/>
            <person name="Brady C."/>
        </authorList>
    </citation>
    <scope>NUCLEOTIDE SEQUENCE [LARGE SCALE GENOMIC DNA]</scope>
    <source>
        <strain evidence="1 2">P6B</strain>
    </source>
</reference>
<sequence length="339" mass="36953">MATTSRNAARTLSARLRQEPQAFELLQALLLLEREQPRATSLGCGTSPQAEAISLRGPLTPTFSASQVESLLIEADGKAQLTTPVFGLGGPDGSLPYAYQEWLQQRTRQKDHAPAAFLDLFQHRLLSILYRVLRKHRIALGFGVPNASPVQNQLRALTGLLPKALQERQLLNDSAILSRSALFMGGRRSLAGFTSVFRRHFGLPIQAGAYAGAWRSIPPASRSRLGRAAGNLKLGRNAVAGTRVWDEHAGIRLTLGPLEQEHAASFLPNGEAHGQLASLARFYFGPDMDCSLSLLIKGAGPLRLNRQSAARLRWNSGLQVHASPALFRVDIRLHDTAEV</sequence>
<dbReference type="AlphaFoldDB" id="A0A4Q9R6I6"/>
<evidence type="ECO:0000313" key="2">
    <source>
        <dbReference type="Proteomes" id="UP000293172"/>
    </source>
</evidence>
<dbReference type="InterPro" id="IPR010732">
    <property type="entry name" value="T6SS_TssG-like"/>
</dbReference>
<dbReference type="EMBL" id="QJUL01000007">
    <property type="protein sequence ID" value="TBU95650.1"/>
    <property type="molecule type" value="Genomic_DNA"/>
</dbReference>
<dbReference type="Proteomes" id="UP000293172">
    <property type="component" value="Unassembled WGS sequence"/>
</dbReference>
<dbReference type="NCBIfam" id="TIGR03347">
    <property type="entry name" value="VI_chp_1"/>
    <property type="match status" value="1"/>
</dbReference>
<accession>A0A4Q9R6I6</accession>
<organism evidence="1 2">
    <name type="scientific">Phytopseudomonas dryadis</name>
    <dbReference type="NCBI Taxonomy" id="2487520"/>
    <lineage>
        <taxon>Bacteria</taxon>
        <taxon>Pseudomonadati</taxon>
        <taxon>Pseudomonadota</taxon>
        <taxon>Gammaproteobacteria</taxon>
        <taxon>Pseudomonadales</taxon>
        <taxon>Pseudomonadaceae</taxon>
        <taxon>Phytopseudomonas</taxon>
    </lineage>
</organism>
<dbReference type="Pfam" id="PF06996">
    <property type="entry name" value="T6SS_TssG"/>
    <property type="match status" value="1"/>
</dbReference>
<protein>
    <submittedName>
        <fullName evidence="1">Type VI secretion system baseplate subunit TssG</fullName>
    </submittedName>
</protein>
<dbReference type="PANTHER" id="PTHR35564:SF4">
    <property type="entry name" value="CYTOPLASMIC PROTEIN"/>
    <property type="match status" value="1"/>
</dbReference>
<gene>
    <name evidence="1" type="primary">tssG</name>
    <name evidence="1" type="ORF">DNK44_06945</name>
</gene>
<dbReference type="OrthoDB" id="1523296at2"/>
<dbReference type="PANTHER" id="PTHR35564">
    <property type="match status" value="1"/>
</dbReference>
<name>A0A4Q9R6I6_9GAMM</name>
<comment type="caution">
    <text evidence="1">The sequence shown here is derived from an EMBL/GenBank/DDBJ whole genome shotgun (WGS) entry which is preliminary data.</text>
</comment>
<dbReference type="RefSeq" id="WP_131197623.1">
    <property type="nucleotide sequence ID" value="NZ_QJUL01000007.1"/>
</dbReference>
<evidence type="ECO:0000313" key="1">
    <source>
        <dbReference type="EMBL" id="TBU95650.1"/>
    </source>
</evidence>